<organism evidence="3 4">
    <name type="scientific">Idiomarina zobellii</name>
    <dbReference type="NCBI Taxonomy" id="86103"/>
    <lineage>
        <taxon>Bacteria</taxon>
        <taxon>Pseudomonadati</taxon>
        <taxon>Pseudomonadota</taxon>
        <taxon>Gammaproteobacteria</taxon>
        <taxon>Alteromonadales</taxon>
        <taxon>Idiomarinaceae</taxon>
        <taxon>Idiomarina</taxon>
    </lineage>
</organism>
<proteinExistence type="predicted"/>
<dbReference type="AlphaFoldDB" id="A0A837NHF2"/>
<comment type="caution">
    <text evidence="3">The sequence shown here is derived from an EMBL/GenBank/DDBJ whole genome shotgun (WGS) entry which is preliminary data.</text>
</comment>
<dbReference type="SUPFAM" id="SSF51445">
    <property type="entry name" value="(Trans)glycosidases"/>
    <property type="match status" value="1"/>
</dbReference>
<dbReference type="GO" id="GO:0008422">
    <property type="term" value="F:beta-glucosidase activity"/>
    <property type="evidence" value="ECO:0007669"/>
    <property type="project" value="TreeGrafter"/>
</dbReference>
<evidence type="ECO:0000313" key="4">
    <source>
        <dbReference type="Proteomes" id="UP000053030"/>
    </source>
</evidence>
<accession>A0A837NHF2</accession>
<dbReference type="Gene3D" id="3.20.20.300">
    <property type="entry name" value="Glycoside hydrolase, family 3, N-terminal domain"/>
    <property type="match status" value="1"/>
</dbReference>
<evidence type="ECO:0000256" key="1">
    <source>
        <dbReference type="ARBA" id="ARBA00022801"/>
    </source>
</evidence>
<reference evidence="3 4" key="1">
    <citation type="submission" date="2015-08" db="EMBL/GenBank/DDBJ databases">
        <title>Genome sequencing and assembly of the deep-sea bacterium Idiomarina zobellii.</title>
        <authorList>
            <person name="Mithoefer S.D."/>
            <person name="Rheaume B.A."/>
            <person name="MacLea K.S."/>
        </authorList>
    </citation>
    <scope>NUCLEOTIDE SEQUENCE [LARGE SCALE GENOMIC DNA]</scope>
    <source>
        <strain evidence="3 4">KMM 231</strain>
    </source>
</reference>
<dbReference type="Pfam" id="PF00933">
    <property type="entry name" value="Glyco_hydro_3"/>
    <property type="match status" value="1"/>
</dbReference>
<dbReference type="InterPro" id="IPR017853">
    <property type="entry name" value="GH"/>
</dbReference>
<dbReference type="PANTHER" id="PTHR30620">
    <property type="entry name" value="PERIPLASMIC BETA-GLUCOSIDASE-RELATED"/>
    <property type="match status" value="1"/>
</dbReference>
<keyword evidence="4" id="KW-1185">Reference proteome</keyword>
<name>A0A837NHF2_9GAMM</name>
<evidence type="ECO:0000313" key="3">
    <source>
        <dbReference type="EMBL" id="KPD24816.1"/>
    </source>
</evidence>
<dbReference type="Proteomes" id="UP000053030">
    <property type="component" value="Unassembled WGS sequence"/>
</dbReference>
<dbReference type="EMBL" id="LHSG01000001">
    <property type="protein sequence ID" value="KPD24816.1"/>
    <property type="molecule type" value="Genomic_DNA"/>
</dbReference>
<sequence length="76" mass="8156">MEGLQGDVAKNFLDERHVISTVKHFIGDGATTDGIDQGNAEIGEQELFDYHAQGYVGGLQAGAQTVSVITRVTKSY</sequence>
<dbReference type="InterPro" id="IPR036962">
    <property type="entry name" value="Glyco_hydro_3_N_sf"/>
</dbReference>
<dbReference type="GO" id="GO:0009251">
    <property type="term" value="P:glucan catabolic process"/>
    <property type="evidence" value="ECO:0007669"/>
    <property type="project" value="TreeGrafter"/>
</dbReference>
<dbReference type="PANTHER" id="PTHR30620:SF77">
    <property type="entry name" value="LYSOSOMAL BETA GLUCOSIDASE-LIKE"/>
    <property type="match status" value="1"/>
</dbReference>
<dbReference type="InterPro" id="IPR001764">
    <property type="entry name" value="Glyco_hydro_3_N"/>
</dbReference>
<feature type="domain" description="Glycoside hydrolase family 3 N-terminal" evidence="2">
    <location>
        <begin position="1"/>
        <end position="66"/>
    </location>
</feature>
<dbReference type="InterPro" id="IPR051915">
    <property type="entry name" value="Cellulose_Degrad_GH3"/>
</dbReference>
<evidence type="ECO:0000259" key="2">
    <source>
        <dbReference type="Pfam" id="PF00933"/>
    </source>
</evidence>
<gene>
    <name evidence="3" type="ORF">AFK76_00170</name>
</gene>
<keyword evidence="1" id="KW-0378">Hydrolase</keyword>
<protein>
    <recommendedName>
        <fullName evidence="2">Glycoside hydrolase family 3 N-terminal domain-containing protein</fullName>
    </recommendedName>
</protein>